<protein>
    <submittedName>
        <fullName evidence="1">Uncharacterized protein</fullName>
    </submittedName>
</protein>
<keyword evidence="2" id="KW-1185">Reference proteome</keyword>
<comment type="caution">
    <text evidence="1">The sequence shown here is derived from an EMBL/GenBank/DDBJ whole genome shotgun (WGS) entry which is preliminary data.</text>
</comment>
<dbReference type="Proteomes" id="UP001202328">
    <property type="component" value="Unassembled WGS sequence"/>
</dbReference>
<reference evidence="1" key="1">
    <citation type="submission" date="2022-04" db="EMBL/GenBank/DDBJ databases">
        <title>A functionally conserved STORR gene fusion in Papaver species that diverged 16.8 million years ago.</title>
        <authorList>
            <person name="Catania T."/>
        </authorList>
    </citation>
    <scope>NUCLEOTIDE SEQUENCE</scope>
    <source>
        <strain evidence="1">S-188037</strain>
    </source>
</reference>
<feature type="non-terminal residue" evidence="1">
    <location>
        <position position="1"/>
    </location>
</feature>
<proteinExistence type="predicted"/>
<evidence type="ECO:0000313" key="1">
    <source>
        <dbReference type="EMBL" id="KAI3955406.1"/>
    </source>
</evidence>
<dbReference type="AlphaFoldDB" id="A0AAD4XX30"/>
<evidence type="ECO:0000313" key="2">
    <source>
        <dbReference type="Proteomes" id="UP001202328"/>
    </source>
</evidence>
<gene>
    <name evidence="1" type="ORF">MKW98_018507</name>
</gene>
<dbReference type="EMBL" id="JAJJMB010001752">
    <property type="protein sequence ID" value="KAI3955406.1"/>
    <property type="molecule type" value="Genomic_DNA"/>
</dbReference>
<organism evidence="1 2">
    <name type="scientific">Papaver atlanticum</name>
    <dbReference type="NCBI Taxonomy" id="357466"/>
    <lineage>
        <taxon>Eukaryota</taxon>
        <taxon>Viridiplantae</taxon>
        <taxon>Streptophyta</taxon>
        <taxon>Embryophyta</taxon>
        <taxon>Tracheophyta</taxon>
        <taxon>Spermatophyta</taxon>
        <taxon>Magnoliopsida</taxon>
        <taxon>Ranunculales</taxon>
        <taxon>Papaveraceae</taxon>
        <taxon>Papaveroideae</taxon>
        <taxon>Papaver</taxon>
    </lineage>
</organism>
<name>A0AAD4XX30_9MAGN</name>
<accession>A0AAD4XX30</accession>
<sequence length="94" mass="10146">MCNFNVLMQYINCWVLELNLALKVKFSVSLTCDTIGVSDKGLLGAELVLEVRYFGRLGSLSSEKHDLRKEAGCCPIETGDFVATAKGGSDAARG</sequence>